<evidence type="ECO:0000313" key="3">
    <source>
        <dbReference type="Proteomes" id="UP000277007"/>
    </source>
</evidence>
<gene>
    <name evidence="2" type="ORF">EJ903_07095</name>
</gene>
<dbReference type="AlphaFoldDB" id="A0A3S0KC85"/>
<feature type="compositionally biased region" description="Low complexity" evidence="1">
    <location>
        <begin position="29"/>
        <end position="46"/>
    </location>
</feature>
<comment type="caution">
    <text evidence="2">The sequence shown here is derived from an EMBL/GenBank/DDBJ whole genome shotgun (WGS) entry which is preliminary data.</text>
</comment>
<feature type="compositionally biased region" description="Polar residues" evidence="1">
    <location>
        <begin position="16"/>
        <end position="28"/>
    </location>
</feature>
<reference evidence="2 3" key="1">
    <citation type="submission" date="2018-12" db="EMBL/GenBank/DDBJ databases">
        <authorList>
            <person name="Yang Y."/>
        </authorList>
    </citation>
    <scope>NUCLEOTIDE SEQUENCE [LARGE SCALE GENOMIC DNA]</scope>
    <source>
        <strain evidence="2 3">L-25-5w-1</strain>
    </source>
</reference>
<evidence type="ECO:0000313" key="2">
    <source>
        <dbReference type="EMBL" id="RTR21882.1"/>
    </source>
</evidence>
<dbReference type="Proteomes" id="UP000277007">
    <property type="component" value="Unassembled WGS sequence"/>
</dbReference>
<proteinExistence type="predicted"/>
<sequence length="67" mass="7079">MTPHQKNNAAHDQRNQEITSVDHNGSTRCPSGPLALGPPLAPSCPGFGPAGVGERCGDRRFASARQR</sequence>
<keyword evidence="3" id="KW-1185">Reference proteome</keyword>
<protein>
    <submittedName>
        <fullName evidence="2">Uncharacterized protein</fullName>
    </submittedName>
</protein>
<accession>A0A3S0KC85</accession>
<organism evidence="2 3">
    <name type="scientific">Azospirillum griseum</name>
    <dbReference type="NCBI Taxonomy" id="2496639"/>
    <lineage>
        <taxon>Bacteria</taxon>
        <taxon>Pseudomonadati</taxon>
        <taxon>Pseudomonadota</taxon>
        <taxon>Alphaproteobacteria</taxon>
        <taxon>Rhodospirillales</taxon>
        <taxon>Azospirillaceae</taxon>
        <taxon>Azospirillum</taxon>
    </lineage>
</organism>
<dbReference type="EMBL" id="RXMA01000005">
    <property type="protein sequence ID" value="RTR21882.1"/>
    <property type="molecule type" value="Genomic_DNA"/>
</dbReference>
<name>A0A3S0KC85_9PROT</name>
<evidence type="ECO:0000256" key="1">
    <source>
        <dbReference type="SAM" id="MobiDB-lite"/>
    </source>
</evidence>
<feature type="region of interest" description="Disordered" evidence="1">
    <location>
        <begin position="1"/>
        <end position="67"/>
    </location>
</feature>